<feature type="repeat" description="Filamin" evidence="3">
    <location>
        <begin position="171"/>
        <end position="260"/>
    </location>
</feature>
<keyword evidence="2" id="KW-0677">Repeat</keyword>
<feature type="repeat" description="Filamin" evidence="3">
    <location>
        <begin position="1"/>
        <end position="60"/>
    </location>
</feature>
<organism evidence="4 5">
    <name type="scientific">Bugula neritina</name>
    <name type="common">Brown bryozoan</name>
    <name type="synonym">Sertularia neritina</name>
    <dbReference type="NCBI Taxonomy" id="10212"/>
    <lineage>
        <taxon>Eukaryota</taxon>
        <taxon>Metazoa</taxon>
        <taxon>Spiralia</taxon>
        <taxon>Lophotrochozoa</taxon>
        <taxon>Bryozoa</taxon>
        <taxon>Gymnolaemata</taxon>
        <taxon>Cheilostomatida</taxon>
        <taxon>Flustrina</taxon>
        <taxon>Buguloidea</taxon>
        <taxon>Bugulidae</taxon>
        <taxon>Bugula</taxon>
    </lineage>
</organism>
<evidence type="ECO:0000313" key="5">
    <source>
        <dbReference type="Proteomes" id="UP000593567"/>
    </source>
</evidence>
<comment type="similarity">
    <text evidence="1">Belongs to the filamin family.</text>
</comment>
<evidence type="ECO:0000256" key="1">
    <source>
        <dbReference type="ARBA" id="ARBA00009238"/>
    </source>
</evidence>
<dbReference type="Proteomes" id="UP000593567">
    <property type="component" value="Unassembled WGS sequence"/>
</dbReference>
<protein>
    <submittedName>
        <fullName evidence="4">FLNA</fullName>
    </submittedName>
</protein>
<feature type="repeat" description="Filamin" evidence="3">
    <location>
        <begin position="262"/>
        <end position="354"/>
    </location>
</feature>
<evidence type="ECO:0000256" key="2">
    <source>
        <dbReference type="ARBA" id="ARBA00022737"/>
    </source>
</evidence>
<dbReference type="InterPro" id="IPR044801">
    <property type="entry name" value="Filamin"/>
</dbReference>
<dbReference type="SMART" id="SM00557">
    <property type="entry name" value="IG_FLMN"/>
    <property type="match status" value="4"/>
</dbReference>
<dbReference type="InterPro" id="IPR017868">
    <property type="entry name" value="Filamin/ABP280_repeat-like"/>
</dbReference>
<proteinExistence type="inferred from homology"/>
<dbReference type="EMBL" id="VXIV02003223">
    <property type="protein sequence ID" value="KAF6019537.1"/>
    <property type="molecule type" value="Genomic_DNA"/>
</dbReference>
<dbReference type="SUPFAM" id="SSF81296">
    <property type="entry name" value="E set domains"/>
    <property type="match status" value="4"/>
</dbReference>
<dbReference type="InterPro" id="IPR013783">
    <property type="entry name" value="Ig-like_fold"/>
</dbReference>
<dbReference type="PANTHER" id="PTHR38537:SF8">
    <property type="entry name" value="FILAMIN-A"/>
    <property type="match status" value="1"/>
</dbReference>
<dbReference type="AlphaFoldDB" id="A0A7J7J127"/>
<dbReference type="GO" id="GO:0030036">
    <property type="term" value="P:actin cytoskeleton organization"/>
    <property type="evidence" value="ECO:0007669"/>
    <property type="project" value="InterPro"/>
</dbReference>
<keyword evidence="5" id="KW-1185">Reference proteome</keyword>
<dbReference type="Gene3D" id="2.60.40.10">
    <property type="entry name" value="Immunoglobulins"/>
    <property type="match status" value="4"/>
</dbReference>
<gene>
    <name evidence="4" type="ORF">EB796_022188</name>
</gene>
<name>A0A7J7J127_BUGNE</name>
<evidence type="ECO:0000256" key="3">
    <source>
        <dbReference type="PROSITE-ProRule" id="PRU00087"/>
    </source>
</evidence>
<reference evidence="4" key="1">
    <citation type="submission" date="2020-06" db="EMBL/GenBank/DDBJ databases">
        <title>Draft genome of Bugula neritina, a colonial animal packing powerful symbionts and potential medicines.</title>
        <authorList>
            <person name="Rayko M."/>
        </authorList>
    </citation>
    <scope>NUCLEOTIDE SEQUENCE [LARGE SCALE GENOMIC DNA]</scope>
    <source>
        <strain evidence="4">Kwan_BN1</strain>
    </source>
</reference>
<dbReference type="Pfam" id="PF00630">
    <property type="entry name" value="Filamin"/>
    <property type="match status" value="4"/>
</dbReference>
<dbReference type="InterPro" id="IPR014756">
    <property type="entry name" value="Ig_E-set"/>
</dbReference>
<dbReference type="InterPro" id="IPR001298">
    <property type="entry name" value="Filamin/ABP280_rpt"/>
</dbReference>
<dbReference type="OrthoDB" id="6124748at2759"/>
<dbReference type="PROSITE" id="PS50194">
    <property type="entry name" value="FILAMIN_REPEAT"/>
    <property type="match status" value="4"/>
</dbReference>
<evidence type="ECO:0000313" key="4">
    <source>
        <dbReference type="EMBL" id="KAF6019537.1"/>
    </source>
</evidence>
<dbReference type="GO" id="GO:0051015">
    <property type="term" value="F:actin filament binding"/>
    <property type="evidence" value="ECO:0007669"/>
    <property type="project" value="InterPro"/>
</dbReference>
<accession>A0A7J7J127</accession>
<dbReference type="PANTHER" id="PTHR38537">
    <property type="entry name" value="JITTERBUG, ISOFORM N"/>
    <property type="match status" value="1"/>
</dbReference>
<sequence>MNANMLDFSIDGPVSVQLAPKDLGKGKYEVSYIPTAPGIYTISIKLGGQAVPGAPFKPKILESRKPSSQKKDSCEQASKVKVYGDGIVTGYCNQRCVFTVDCPTMNANMLDFSIDGPVSVQLAPKDLGNGKYEVSYIPTAPGIYTINIKLGGQAVPGAPFKPKILESRKPSSPSKKDKVKVFGSGLVSGECGKTSKFVVDTSESGPGKLDVSITDSGKKLTSTTKSLKTNQLEVSNSDQCNIEVYFEGNHIPGSPFKPKIEKAMNPAAAVEVCGEGIVQGENGKPVSFVIDTSKAGKGTLAYDISGPIKPQTTFKEIAPGKVEVTYVPRLTGVYTIAVTYDRNNVPGSPFKPKISKGHQPKHEPKVKVYGRGLSCANVGQTAAFIIETGSLSLENI</sequence>
<comment type="caution">
    <text evidence="4">The sequence shown here is derived from an EMBL/GenBank/DDBJ whole genome shotgun (WGS) entry which is preliminary data.</text>
</comment>
<feature type="repeat" description="Filamin" evidence="3">
    <location>
        <begin position="72"/>
        <end position="164"/>
    </location>
</feature>